<feature type="region of interest" description="Disordered" evidence="1">
    <location>
        <begin position="56"/>
        <end position="101"/>
    </location>
</feature>
<organism evidence="2 3">
    <name type="scientific">Serendipita indica (strain DSM 11827)</name>
    <name type="common">Root endophyte fungus</name>
    <name type="synonym">Piriformospora indica</name>
    <dbReference type="NCBI Taxonomy" id="1109443"/>
    <lineage>
        <taxon>Eukaryota</taxon>
        <taxon>Fungi</taxon>
        <taxon>Dikarya</taxon>
        <taxon>Basidiomycota</taxon>
        <taxon>Agaricomycotina</taxon>
        <taxon>Agaricomycetes</taxon>
        <taxon>Sebacinales</taxon>
        <taxon>Serendipitaceae</taxon>
        <taxon>Serendipita</taxon>
    </lineage>
</organism>
<evidence type="ECO:0000313" key="2">
    <source>
        <dbReference type="EMBL" id="CCA72707.1"/>
    </source>
</evidence>
<evidence type="ECO:0000256" key="1">
    <source>
        <dbReference type="SAM" id="MobiDB-lite"/>
    </source>
</evidence>
<keyword evidence="3" id="KW-1185">Reference proteome</keyword>
<evidence type="ECO:0000313" key="3">
    <source>
        <dbReference type="Proteomes" id="UP000007148"/>
    </source>
</evidence>
<comment type="caution">
    <text evidence="2">The sequence shown here is derived from an EMBL/GenBank/DDBJ whole genome shotgun (WGS) entry which is preliminary data.</text>
</comment>
<dbReference type="Proteomes" id="UP000007148">
    <property type="component" value="Unassembled WGS sequence"/>
</dbReference>
<sequence length="101" mass="11489">MSWAMDEMWLGAFFSIENAEKRLSNLNYRQISAPPDERKVPTAWSVRVSLHGLQPRTHVRRKARKGSCSERAARAVADDHMGSGVPVRSASALDKRKWRAR</sequence>
<proteinExistence type="predicted"/>
<dbReference type="EMBL" id="CAFZ01000179">
    <property type="protein sequence ID" value="CCA72707.1"/>
    <property type="molecule type" value="Genomic_DNA"/>
</dbReference>
<feature type="compositionally biased region" description="Basic and acidic residues" evidence="1">
    <location>
        <begin position="67"/>
        <end position="81"/>
    </location>
</feature>
<name>G4TN20_SERID</name>
<gene>
    <name evidence="2" type="ORF">PIIN_06644</name>
</gene>
<dbReference type="AlphaFoldDB" id="G4TN20"/>
<accession>G4TN20</accession>
<protein>
    <submittedName>
        <fullName evidence="2">Uncharacterized protein</fullName>
    </submittedName>
</protein>
<reference evidence="2 3" key="1">
    <citation type="journal article" date="2011" name="PLoS Pathog.">
        <title>Endophytic Life Strategies Decoded by Genome and Transcriptome Analyses of the Mutualistic Root Symbiont Piriformospora indica.</title>
        <authorList>
            <person name="Zuccaro A."/>
            <person name="Lahrmann U."/>
            <person name="Guldener U."/>
            <person name="Langen G."/>
            <person name="Pfiffi S."/>
            <person name="Biedenkopf D."/>
            <person name="Wong P."/>
            <person name="Samans B."/>
            <person name="Grimm C."/>
            <person name="Basiewicz M."/>
            <person name="Murat C."/>
            <person name="Martin F."/>
            <person name="Kogel K.H."/>
        </authorList>
    </citation>
    <scope>NUCLEOTIDE SEQUENCE [LARGE SCALE GENOMIC DNA]</scope>
    <source>
        <strain evidence="2 3">DSM 11827</strain>
    </source>
</reference>
<dbReference type="InParanoid" id="G4TN20"/>
<dbReference type="HOGENOM" id="CLU_2292747_0_0_1"/>